<dbReference type="PROSITE" id="PS50106">
    <property type="entry name" value="PDZ"/>
    <property type="match status" value="1"/>
</dbReference>
<dbReference type="InterPro" id="IPR001940">
    <property type="entry name" value="Peptidase_S1C"/>
</dbReference>
<dbReference type="Pfam" id="PF13365">
    <property type="entry name" value="Trypsin_2"/>
    <property type="match status" value="1"/>
</dbReference>
<name>A0A923RSW8_9FIRM</name>
<keyword evidence="3" id="KW-0378">Hydrolase</keyword>
<dbReference type="InterPro" id="IPR009003">
    <property type="entry name" value="Peptidase_S1_PA"/>
</dbReference>
<dbReference type="AlphaFoldDB" id="A0A923RSW8"/>
<dbReference type="InterPro" id="IPR001478">
    <property type="entry name" value="PDZ"/>
</dbReference>
<dbReference type="InterPro" id="IPR036034">
    <property type="entry name" value="PDZ_sf"/>
</dbReference>
<evidence type="ECO:0000313" key="5">
    <source>
        <dbReference type="EMBL" id="MBC5714111.1"/>
    </source>
</evidence>
<dbReference type="RefSeq" id="WP_178050343.1">
    <property type="nucleotide sequence ID" value="NZ_JACOPH010000005.1"/>
</dbReference>
<dbReference type="PANTHER" id="PTHR43343">
    <property type="entry name" value="PEPTIDASE S12"/>
    <property type="match status" value="1"/>
</dbReference>
<keyword evidence="6" id="KW-1185">Reference proteome</keyword>
<dbReference type="Proteomes" id="UP000606720">
    <property type="component" value="Unassembled WGS sequence"/>
</dbReference>
<reference evidence="5" key="1">
    <citation type="submission" date="2020-08" db="EMBL/GenBank/DDBJ databases">
        <title>Genome public.</title>
        <authorList>
            <person name="Liu C."/>
            <person name="Sun Q."/>
        </authorList>
    </citation>
    <scope>NUCLEOTIDE SEQUENCE</scope>
    <source>
        <strain evidence="5">BX1005</strain>
    </source>
</reference>
<comment type="caution">
    <text evidence="5">The sequence shown here is derived from an EMBL/GenBank/DDBJ whole genome shotgun (WGS) entry which is preliminary data.</text>
</comment>
<sequence length="397" mass="41085">MSKKSFFKKMTKCAALALVFGVVGGTAFSGASYFIGQQFPKSTQTESSDTAVTKIQPTSTAASVSSSDISDVVDEVMPSIVAITSMTQQEVQSFFGQGQIVENESSGSGILVNKDDNYLYVATNNHVVEGSTALTVQFSDGTTASATVRGTDPSDDLSVVQVALSDLSEDTLNTIKIATIGDSDQLAVGEAAIAIGNALGYGQSVTTGVISALGREVTIQDETTGESISNSLIQTDAAINPGNSGGALLNVKGEVIGINSSKYSDTSVEGMGFAIPMATAKPILEDLIANGKTTTTGSPYLGIYGVDVTEDVSKQYNMPEGVYVAQIVDGSGAANAGITTGSIITKVDDTEVGSMEELKECINKYKVGDTVTVTVQIADGGSYTEKQISVTLTNKTY</sequence>
<dbReference type="Gene3D" id="2.30.42.10">
    <property type="match status" value="1"/>
</dbReference>
<protein>
    <submittedName>
        <fullName evidence="5">Trypsin-like peptidase domain-containing protein</fullName>
    </submittedName>
</protein>
<evidence type="ECO:0000256" key="1">
    <source>
        <dbReference type="ARBA" id="ARBA00010541"/>
    </source>
</evidence>
<comment type="similarity">
    <text evidence="1">Belongs to the peptidase S1C family.</text>
</comment>
<evidence type="ECO:0000256" key="3">
    <source>
        <dbReference type="ARBA" id="ARBA00022801"/>
    </source>
</evidence>
<dbReference type="SUPFAM" id="SSF50494">
    <property type="entry name" value="Trypsin-like serine proteases"/>
    <property type="match status" value="1"/>
</dbReference>
<organism evidence="5 6">
    <name type="scientific">Roseburia zhanii</name>
    <dbReference type="NCBI Taxonomy" id="2763064"/>
    <lineage>
        <taxon>Bacteria</taxon>
        <taxon>Bacillati</taxon>
        <taxon>Bacillota</taxon>
        <taxon>Clostridia</taxon>
        <taxon>Lachnospirales</taxon>
        <taxon>Lachnospiraceae</taxon>
        <taxon>Roseburia</taxon>
    </lineage>
</organism>
<feature type="domain" description="PDZ" evidence="4">
    <location>
        <begin position="302"/>
        <end position="352"/>
    </location>
</feature>
<dbReference type="PANTHER" id="PTHR43343:SF3">
    <property type="entry name" value="PROTEASE DO-LIKE 8, CHLOROPLASTIC"/>
    <property type="match status" value="1"/>
</dbReference>
<dbReference type="InterPro" id="IPR051201">
    <property type="entry name" value="Chloro_Bact_Ser_Proteases"/>
</dbReference>
<dbReference type="Pfam" id="PF13180">
    <property type="entry name" value="PDZ_2"/>
    <property type="match status" value="1"/>
</dbReference>
<dbReference type="EMBL" id="JACOPH010000005">
    <property type="protein sequence ID" value="MBC5714111.1"/>
    <property type="molecule type" value="Genomic_DNA"/>
</dbReference>
<dbReference type="SMART" id="SM00228">
    <property type="entry name" value="PDZ"/>
    <property type="match status" value="1"/>
</dbReference>
<gene>
    <name evidence="5" type="ORF">H8S17_07805</name>
</gene>
<accession>A0A923RSW8</accession>
<proteinExistence type="inferred from homology"/>
<dbReference type="GO" id="GO:0006508">
    <property type="term" value="P:proteolysis"/>
    <property type="evidence" value="ECO:0007669"/>
    <property type="project" value="UniProtKB-KW"/>
</dbReference>
<dbReference type="InterPro" id="IPR043504">
    <property type="entry name" value="Peptidase_S1_PA_chymotrypsin"/>
</dbReference>
<dbReference type="SUPFAM" id="SSF50156">
    <property type="entry name" value="PDZ domain-like"/>
    <property type="match status" value="1"/>
</dbReference>
<dbReference type="GO" id="GO:0004252">
    <property type="term" value="F:serine-type endopeptidase activity"/>
    <property type="evidence" value="ECO:0007669"/>
    <property type="project" value="InterPro"/>
</dbReference>
<evidence type="ECO:0000259" key="4">
    <source>
        <dbReference type="PROSITE" id="PS50106"/>
    </source>
</evidence>
<evidence type="ECO:0000256" key="2">
    <source>
        <dbReference type="ARBA" id="ARBA00022670"/>
    </source>
</evidence>
<evidence type="ECO:0000313" key="6">
    <source>
        <dbReference type="Proteomes" id="UP000606720"/>
    </source>
</evidence>
<dbReference type="PRINTS" id="PR00834">
    <property type="entry name" value="PROTEASES2C"/>
</dbReference>
<dbReference type="Gene3D" id="2.40.10.10">
    <property type="entry name" value="Trypsin-like serine proteases"/>
    <property type="match status" value="2"/>
</dbReference>
<keyword evidence="2" id="KW-0645">Protease</keyword>